<gene>
    <name evidence="9" type="ORF">ABOZ73_11640</name>
</gene>
<dbReference type="InterPro" id="IPR050214">
    <property type="entry name" value="Cys_Synth/Cystath_Beta-Synth"/>
</dbReference>
<dbReference type="GO" id="GO:0006535">
    <property type="term" value="P:cysteine biosynthetic process from serine"/>
    <property type="evidence" value="ECO:0007669"/>
    <property type="project" value="InterPro"/>
</dbReference>
<dbReference type="InterPro" id="IPR036052">
    <property type="entry name" value="TrpB-like_PALP_sf"/>
</dbReference>
<accession>A0AB39KQ80</accession>
<dbReference type="RefSeq" id="WP_369058315.1">
    <property type="nucleotide sequence ID" value="NZ_CP158375.1"/>
</dbReference>
<proteinExistence type="inferred from homology"/>
<dbReference type="InterPro" id="IPR001926">
    <property type="entry name" value="TrpB-like_PALP"/>
</dbReference>
<dbReference type="PANTHER" id="PTHR10314">
    <property type="entry name" value="CYSTATHIONINE BETA-SYNTHASE"/>
    <property type="match status" value="1"/>
</dbReference>
<dbReference type="Pfam" id="PF00571">
    <property type="entry name" value="CBS"/>
    <property type="match status" value="2"/>
</dbReference>
<name>A0AB39KQ80_9CAUL</name>
<dbReference type="PROSITE" id="PS51371">
    <property type="entry name" value="CBS"/>
    <property type="match status" value="1"/>
</dbReference>
<reference evidence="9" key="1">
    <citation type="submission" date="2024-06" db="EMBL/GenBank/DDBJ databases">
        <title>Caulobacter inopinatus, sp. nov.</title>
        <authorList>
            <person name="Donachie S.P."/>
        </authorList>
    </citation>
    <scope>NUCLEOTIDE SEQUENCE</scope>
    <source>
        <strain evidence="9">73W</strain>
    </source>
</reference>
<evidence type="ECO:0000256" key="6">
    <source>
        <dbReference type="ARBA" id="ARBA00079153"/>
    </source>
</evidence>
<keyword evidence="7" id="KW-0129">CBS domain</keyword>
<dbReference type="SMART" id="SM00116">
    <property type="entry name" value="CBS"/>
    <property type="match status" value="2"/>
</dbReference>
<dbReference type="Pfam" id="PF00291">
    <property type="entry name" value="PALP"/>
    <property type="match status" value="1"/>
</dbReference>
<dbReference type="InterPro" id="IPR000644">
    <property type="entry name" value="CBS_dom"/>
</dbReference>
<comment type="cofactor">
    <cofactor evidence="1">
        <name>pyridoxal 5'-phosphate</name>
        <dbReference type="ChEBI" id="CHEBI:597326"/>
    </cofactor>
</comment>
<comment type="similarity">
    <text evidence="2">Belongs to the cysteine synthase/cystathionine beta-synthase family.</text>
</comment>
<evidence type="ECO:0000256" key="7">
    <source>
        <dbReference type="PROSITE-ProRule" id="PRU00703"/>
    </source>
</evidence>
<feature type="domain" description="CBS" evidence="8">
    <location>
        <begin position="343"/>
        <end position="402"/>
    </location>
</feature>
<dbReference type="InterPro" id="IPR046353">
    <property type="entry name" value="CBS_C"/>
</dbReference>
<evidence type="ECO:0000313" key="9">
    <source>
        <dbReference type="EMBL" id="XDO95466.1"/>
    </source>
</evidence>
<dbReference type="FunFam" id="3.40.50.1100:FF:000003">
    <property type="entry name" value="Cystathionine beta-synthase"/>
    <property type="match status" value="1"/>
</dbReference>
<dbReference type="InterPro" id="IPR001216">
    <property type="entry name" value="P-phosphate_BS"/>
</dbReference>
<evidence type="ECO:0000256" key="3">
    <source>
        <dbReference type="ARBA" id="ARBA00022898"/>
    </source>
</evidence>
<organism evidence="9">
    <name type="scientific">Caulobacter sp. 73W</name>
    <dbReference type="NCBI Taxonomy" id="3161137"/>
    <lineage>
        <taxon>Bacteria</taxon>
        <taxon>Pseudomonadati</taxon>
        <taxon>Pseudomonadota</taxon>
        <taxon>Alphaproteobacteria</taxon>
        <taxon>Caulobacterales</taxon>
        <taxon>Caulobacteraceae</taxon>
        <taxon>Caulobacter</taxon>
    </lineage>
</organism>
<evidence type="ECO:0000256" key="5">
    <source>
        <dbReference type="ARBA" id="ARBA00078257"/>
    </source>
</evidence>
<dbReference type="GO" id="GO:0016765">
    <property type="term" value="F:transferase activity, transferring alkyl or aryl (other than methyl) groups"/>
    <property type="evidence" value="ECO:0007669"/>
    <property type="project" value="UniProtKB-ARBA"/>
</dbReference>
<dbReference type="Gene3D" id="3.40.50.1100">
    <property type="match status" value="2"/>
</dbReference>
<protein>
    <recommendedName>
        <fullName evidence="4">Cysteine synthase B</fullName>
    </recommendedName>
    <alternativeName>
        <fullName evidence="5">O-acetylserine (thiol)-lyase B</fullName>
    </alternativeName>
    <alternativeName>
        <fullName evidence="6">O-acetylserine sulfhydrylase B</fullName>
    </alternativeName>
</protein>
<dbReference type="CDD" id="cd04608">
    <property type="entry name" value="CBS_pair_CBS"/>
    <property type="match status" value="1"/>
</dbReference>
<dbReference type="CDD" id="cd01561">
    <property type="entry name" value="CBS_like"/>
    <property type="match status" value="1"/>
</dbReference>
<dbReference type="InterPro" id="IPR046342">
    <property type="entry name" value="CBS_dom_sf"/>
</dbReference>
<dbReference type="FunFam" id="3.40.50.1100:FF:000118">
    <property type="entry name" value="Related to CYS4-cystathionine beta-synthase"/>
    <property type="match status" value="1"/>
</dbReference>
<sequence>MTDQLPTAPKAQSSALDLIGSTPMIEVRNIDTGPCRLFLKLESQNPGGSIKDRVARSMIEAAEKDGSLKPGGTIIEATAGNTGLGLAQVASLKGYKLILIVPDKMAREKILHLRAMGVDVRLTRSDVGKGHPEYYQDMAQTLAQSIPGAIYVNQFENPANPLAHETGTAPEIFAQMEGDLDAVVVGVGSGGTLTGIGRYMQKHSPKTQMVLADPVGSILCDYVATGTYGEAGSWIVEGIGEDFIPAVADMSLVKKAYSISDRESVDTARLLLRKEGVLAGSSSGTLLAAALRWCREQTEPKRVVTLVCDTGAKYLTKMFNDMWLAAHGFDERELHGDLRDLIAKRYADGGVVAIGPQDTLMTAYNRMRSGDISQLPVVDHGKLVGILDESDILAAVEGGDDQPGPRFKQPVSEAMTKAVNTLQAHQGVEALPEVFDRDEVALVVDGDEFIGVITRVDLINHLRLTA</sequence>
<evidence type="ECO:0000259" key="8">
    <source>
        <dbReference type="PROSITE" id="PS51371"/>
    </source>
</evidence>
<dbReference type="Gene3D" id="3.10.580.10">
    <property type="entry name" value="CBS-domain"/>
    <property type="match status" value="1"/>
</dbReference>
<dbReference type="AlphaFoldDB" id="A0AB39KQ80"/>
<dbReference type="SUPFAM" id="SSF54631">
    <property type="entry name" value="CBS-domain pair"/>
    <property type="match status" value="1"/>
</dbReference>
<dbReference type="EMBL" id="CP158375">
    <property type="protein sequence ID" value="XDO95466.1"/>
    <property type="molecule type" value="Genomic_DNA"/>
</dbReference>
<dbReference type="SUPFAM" id="SSF53686">
    <property type="entry name" value="Tryptophan synthase beta subunit-like PLP-dependent enzymes"/>
    <property type="match status" value="1"/>
</dbReference>
<evidence type="ECO:0000256" key="2">
    <source>
        <dbReference type="ARBA" id="ARBA00007103"/>
    </source>
</evidence>
<dbReference type="PROSITE" id="PS00901">
    <property type="entry name" value="CYS_SYNTHASE"/>
    <property type="match status" value="1"/>
</dbReference>
<keyword evidence="3" id="KW-0663">Pyridoxal phosphate</keyword>
<evidence type="ECO:0000256" key="4">
    <source>
        <dbReference type="ARBA" id="ARBA00072081"/>
    </source>
</evidence>
<evidence type="ECO:0000256" key="1">
    <source>
        <dbReference type="ARBA" id="ARBA00001933"/>
    </source>
</evidence>